<evidence type="ECO:0000256" key="2">
    <source>
        <dbReference type="ARBA" id="ARBA00023002"/>
    </source>
</evidence>
<evidence type="ECO:0000256" key="1">
    <source>
        <dbReference type="ARBA" id="ARBA00006484"/>
    </source>
</evidence>
<dbReference type="CDD" id="cd05233">
    <property type="entry name" value="SDR_c"/>
    <property type="match status" value="1"/>
</dbReference>
<accession>A0A3E2X1E7</accession>
<dbReference type="Pfam" id="PF13561">
    <property type="entry name" value="adh_short_C2"/>
    <property type="match status" value="1"/>
</dbReference>
<dbReference type="Proteomes" id="UP000261111">
    <property type="component" value="Unassembled WGS sequence"/>
</dbReference>
<dbReference type="PANTHER" id="PTHR42760:SF115">
    <property type="entry name" value="3-OXOACYL-[ACYL-CARRIER-PROTEIN] REDUCTASE FABG"/>
    <property type="match status" value="1"/>
</dbReference>
<dbReference type="SUPFAM" id="SSF51735">
    <property type="entry name" value="NAD(P)-binding Rossmann-fold domains"/>
    <property type="match status" value="1"/>
</dbReference>
<keyword evidence="2" id="KW-0560">Oxidoreductase</keyword>
<dbReference type="EMBL" id="QVIA01000002">
    <property type="protein sequence ID" value="RGC35095.1"/>
    <property type="molecule type" value="Genomic_DNA"/>
</dbReference>
<dbReference type="Gene3D" id="3.40.50.720">
    <property type="entry name" value="NAD(P)-binding Rossmann-like Domain"/>
    <property type="match status" value="1"/>
</dbReference>
<dbReference type="RefSeq" id="WP_025656068.1">
    <property type="nucleotide sequence ID" value="NZ_QVIA01000002.1"/>
</dbReference>
<evidence type="ECO:0000313" key="3">
    <source>
        <dbReference type="EMBL" id="RGC35095.1"/>
    </source>
</evidence>
<dbReference type="InterPro" id="IPR036291">
    <property type="entry name" value="NAD(P)-bd_dom_sf"/>
</dbReference>
<evidence type="ECO:0000313" key="4">
    <source>
        <dbReference type="Proteomes" id="UP000261111"/>
    </source>
</evidence>
<comment type="similarity">
    <text evidence="1">Belongs to the short-chain dehydrogenases/reductases (SDR) family.</text>
</comment>
<dbReference type="GeneID" id="93335698"/>
<dbReference type="GO" id="GO:0008206">
    <property type="term" value="P:bile acid metabolic process"/>
    <property type="evidence" value="ECO:0007669"/>
    <property type="project" value="UniProtKB-ARBA"/>
</dbReference>
<proteinExistence type="inferred from homology"/>
<dbReference type="PRINTS" id="PR00081">
    <property type="entry name" value="GDHRDH"/>
</dbReference>
<protein>
    <submittedName>
        <fullName evidence="3">SDR family oxidoreductase</fullName>
    </submittedName>
</protein>
<name>A0A3E2X1E7_9FIRM</name>
<dbReference type="PRINTS" id="PR00080">
    <property type="entry name" value="SDRFAMILY"/>
</dbReference>
<dbReference type="AlphaFoldDB" id="A0A3E2X1E7"/>
<dbReference type="InterPro" id="IPR002347">
    <property type="entry name" value="SDR_fam"/>
</dbReference>
<gene>
    <name evidence="3" type="ORF">DWX41_02595</name>
</gene>
<dbReference type="FunFam" id="3.40.50.720:FF:000084">
    <property type="entry name" value="Short-chain dehydrogenase reductase"/>
    <property type="match status" value="1"/>
</dbReference>
<dbReference type="NCBIfam" id="NF005559">
    <property type="entry name" value="PRK07231.1"/>
    <property type="match status" value="1"/>
</dbReference>
<sequence length="269" mass="28811">MNVGKNLEKMFSLEDKVVVFTGAAGGIGSAIALGMACAGARIALCDINENLLSDIQNKITEAGGKASSYLLDVTNKAGVTECIDKIGKAYGQIDVLVNCAGINKREGFMDVREETYDRIMDINLKGVFLVTQAVAPLMKNQRKGSIINIGSHNTGSILGGCSVYGATKCGVLSLTRSMAVEWAKYNIRANCVSPGHIQTALTVPTWEHPERSKYLLERIALDRPGYPEDITGVCIMLASDASSYITGTEIRVDGGCIAGGQPWDYDTEF</sequence>
<organism evidence="3 4">
    <name type="scientific">Hungatella hathewayi</name>
    <dbReference type="NCBI Taxonomy" id="154046"/>
    <lineage>
        <taxon>Bacteria</taxon>
        <taxon>Bacillati</taxon>
        <taxon>Bacillota</taxon>
        <taxon>Clostridia</taxon>
        <taxon>Lachnospirales</taxon>
        <taxon>Lachnospiraceae</taxon>
        <taxon>Hungatella</taxon>
    </lineage>
</organism>
<dbReference type="GO" id="GO:0016616">
    <property type="term" value="F:oxidoreductase activity, acting on the CH-OH group of donors, NAD or NADP as acceptor"/>
    <property type="evidence" value="ECO:0007669"/>
    <property type="project" value="TreeGrafter"/>
</dbReference>
<reference evidence="3 4" key="1">
    <citation type="submission" date="2018-08" db="EMBL/GenBank/DDBJ databases">
        <title>A genome reference for cultivated species of the human gut microbiota.</title>
        <authorList>
            <person name="Zou Y."/>
            <person name="Xue W."/>
            <person name="Luo G."/>
        </authorList>
    </citation>
    <scope>NUCLEOTIDE SEQUENCE [LARGE SCALE GENOMIC DNA]</scope>
    <source>
        <strain evidence="3 4">AF19-21</strain>
    </source>
</reference>
<dbReference type="PANTHER" id="PTHR42760">
    <property type="entry name" value="SHORT-CHAIN DEHYDROGENASES/REDUCTASES FAMILY MEMBER"/>
    <property type="match status" value="1"/>
</dbReference>
<comment type="caution">
    <text evidence="3">The sequence shown here is derived from an EMBL/GenBank/DDBJ whole genome shotgun (WGS) entry which is preliminary data.</text>
</comment>